<feature type="transmembrane region" description="Helical" evidence="29">
    <location>
        <begin position="257"/>
        <end position="279"/>
    </location>
</feature>
<evidence type="ECO:0000256" key="12">
    <source>
        <dbReference type="ARBA" id="ARBA00023136"/>
    </source>
</evidence>
<keyword evidence="11 29" id="KW-0406">Ion transport</keyword>
<gene>
    <name evidence="32" type="ORF">Q7C36_013941</name>
</gene>
<keyword evidence="13" id="KW-1015">Disulfide bond</keyword>
<evidence type="ECO:0000256" key="22">
    <source>
        <dbReference type="ARBA" id="ARBA00024167"/>
    </source>
</evidence>
<keyword evidence="14" id="KW-0675">Receptor</keyword>
<dbReference type="GO" id="GO:0045211">
    <property type="term" value="C:postsynaptic membrane"/>
    <property type="evidence" value="ECO:0007669"/>
    <property type="project" value="UniProtKB-SubCell"/>
</dbReference>
<evidence type="ECO:0000256" key="20">
    <source>
        <dbReference type="ARBA" id="ARBA00023286"/>
    </source>
</evidence>
<dbReference type="InterPro" id="IPR036734">
    <property type="entry name" value="Neur_chan_lig-bd_sf"/>
</dbReference>
<dbReference type="InterPro" id="IPR018000">
    <property type="entry name" value="Neurotransmitter_ion_chnl_CS"/>
</dbReference>
<keyword evidence="12 29" id="KW-0472">Membrane</keyword>
<dbReference type="GO" id="GO:0034707">
    <property type="term" value="C:chloride channel complex"/>
    <property type="evidence" value="ECO:0007669"/>
    <property type="project" value="UniProtKB-KW"/>
</dbReference>
<dbReference type="SUPFAM" id="SSF63712">
    <property type="entry name" value="Nicotinic receptor ligand binding domain-like"/>
    <property type="match status" value="1"/>
</dbReference>
<evidence type="ECO:0000313" key="33">
    <source>
        <dbReference type="Proteomes" id="UP001187315"/>
    </source>
</evidence>
<keyword evidence="18" id="KW-0628">Postsynaptic cell membrane</keyword>
<protein>
    <recommendedName>
        <fullName evidence="27">Glycine receptor subunit beta</fullName>
    </recommendedName>
    <alternativeName>
        <fullName evidence="28">Glycine receptor 58 kDa subunit</fullName>
    </alternativeName>
</protein>
<accession>A0AA88MLK6</accession>
<keyword evidence="8 29" id="KW-0732">Signal</keyword>
<dbReference type="Gene3D" id="1.20.58.390">
    <property type="entry name" value="Neurotransmitter-gated ion-channel transmembrane domain"/>
    <property type="match status" value="1"/>
</dbReference>
<evidence type="ECO:0000259" key="30">
    <source>
        <dbReference type="Pfam" id="PF02931"/>
    </source>
</evidence>
<dbReference type="PRINTS" id="PR01677">
    <property type="entry name" value="GLYRBETA"/>
</dbReference>
<dbReference type="Pfam" id="PF02931">
    <property type="entry name" value="Neur_chan_LBD"/>
    <property type="match status" value="1"/>
</dbReference>
<dbReference type="CDD" id="cd19061">
    <property type="entry name" value="LGIC_TM_GlyR_beta"/>
    <property type="match status" value="1"/>
</dbReference>
<feature type="signal peptide" evidence="29">
    <location>
        <begin position="1"/>
        <end position="31"/>
    </location>
</feature>
<dbReference type="GO" id="GO:0004888">
    <property type="term" value="F:transmembrane signaling receptor activity"/>
    <property type="evidence" value="ECO:0007669"/>
    <property type="project" value="InterPro"/>
</dbReference>
<evidence type="ECO:0000256" key="21">
    <source>
        <dbReference type="ARBA" id="ARBA00023303"/>
    </source>
</evidence>
<feature type="chain" id="PRO_5041515862" description="Glycine receptor subunit beta" evidence="29">
    <location>
        <begin position="32"/>
        <end position="485"/>
    </location>
</feature>
<keyword evidence="21 29" id="KW-0407">Ion channel</keyword>
<dbReference type="Pfam" id="PF02932">
    <property type="entry name" value="Neur_chan_memb"/>
    <property type="match status" value="1"/>
</dbReference>
<dbReference type="PRINTS" id="PR00252">
    <property type="entry name" value="NRIONCHANNEL"/>
</dbReference>
<feature type="transmembrane region" description="Helical" evidence="29">
    <location>
        <begin position="286"/>
        <end position="306"/>
    </location>
</feature>
<feature type="domain" description="Neurotransmitter-gated ion-channel transmembrane" evidence="31">
    <location>
        <begin position="262"/>
        <end position="481"/>
    </location>
</feature>
<dbReference type="InterPro" id="IPR006201">
    <property type="entry name" value="Neur_channel"/>
</dbReference>
<dbReference type="InterPro" id="IPR036719">
    <property type="entry name" value="Neuro-gated_channel_TM_sf"/>
</dbReference>
<dbReference type="FunFam" id="1.20.58.390:FF:000070">
    <property type="entry name" value="Glycine receptor beta"/>
    <property type="match status" value="1"/>
</dbReference>
<keyword evidence="5" id="KW-0963">Cytoplasm</keyword>
<evidence type="ECO:0000256" key="1">
    <source>
        <dbReference type="ARBA" id="ARBA00004279"/>
    </source>
</evidence>
<dbReference type="Gene3D" id="2.70.170.10">
    <property type="entry name" value="Neurotransmitter-gated ion-channel ligand-binding domain"/>
    <property type="match status" value="1"/>
</dbReference>
<keyword evidence="16" id="KW-0325">Glycoprotein</keyword>
<evidence type="ECO:0000256" key="27">
    <source>
        <dbReference type="ARBA" id="ARBA00072340"/>
    </source>
</evidence>
<evidence type="ECO:0000256" key="15">
    <source>
        <dbReference type="ARBA" id="ARBA00023173"/>
    </source>
</evidence>
<keyword evidence="33" id="KW-1185">Reference proteome</keyword>
<evidence type="ECO:0000256" key="10">
    <source>
        <dbReference type="ARBA" id="ARBA00023018"/>
    </source>
</evidence>
<keyword evidence="20" id="KW-1071">Ligand-gated ion channel</keyword>
<evidence type="ECO:0000256" key="9">
    <source>
        <dbReference type="ARBA" id="ARBA00022989"/>
    </source>
</evidence>
<dbReference type="GO" id="GO:0030425">
    <property type="term" value="C:dendrite"/>
    <property type="evidence" value="ECO:0007669"/>
    <property type="project" value="UniProtKB-SubCell"/>
</dbReference>
<keyword evidence="17" id="KW-0868">Chloride</keyword>
<evidence type="ECO:0000256" key="18">
    <source>
        <dbReference type="ARBA" id="ARBA00023257"/>
    </source>
</evidence>
<keyword evidence="10" id="KW-0770">Synapse</keyword>
<feature type="domain" description="Neurotransmitter-gated ion-channel ligand-binding" evidence="30">
    <location>
        <begin position="115"/>
        <end position="254"/>
    </location>
</feature>
<evidence type="ECO:0000256" key="14">
    <source>
        <dbReference type="ARBA" id="ARBA00023170"/>
    </source>
</evidence>
<evidence type="ECO:0000256" key="19">
    <source>
        <dbReference type="ARBA" id="ARBA00023273"/>
    </source>
</evidence>
<keyword evidence="3 29" id="KW-0813">Transport</keyword>
<dbReference type="GO" id="GO:0005737">
    <property type="term" value="C:cytoplasm"/>
    <property type="evidence" value="ECO:0007669"/>
    <property type="project" value="UniProtKB-SubCell"/>
</dbReference>
<evidence type="ECO:0000256" key="25">
    <source>
        <dbReference type="ARBA" id="ARBA00060802"/>
    </source>
</evidence>
<dbReference type="InterPro" id="IPR006202">
    <property type="entry name" value="Neur_chan_lig-bd"/>
</dbReference>
<comment type="subunit">
    <text evidence="26">Forms heteropentamers with glycin receptor alpha subunits. Heteropentamers with GLRA1 can be composed of two GLRA1 and three GLRB subunits, or three GLRA1 and two GLRB subunits, or four GLRA1 subunits and one GLRB subunit. Forms heteropentamers with GLRA2. Functional GLRB-GLRA2 heteropentamers contain four GLRA2 subunits and one GLRB subunit, although alternative subunit composition cannot be excluded. Forms a heteropentamer with GLRA3. Interacts with GPHN.</text>
</comment>
<evidence type="ECO:0000256" key="11">
    <source>
        <dbReference type="ARBA" id="ARBA00023065"/>
    </source>
</evidence>
<comment type="catalytic activity">
    <reaction evidence="22">
        <text>chloride(in) = chloride(out)</text>
        <dbReference type="Rhea" id="RHEA:29823"/>
        <dbReference type="ChEBI" id="CHEBI:17996"/>
    </reaction>
</comment>
<evidence type="ECO:0000256" key="4">
    <source>
        <dbReference type="ARBA" id="ARBA00022475"/>
    </source>
</evidence>
<evidence type="ECO:0000256" key="29">
    <source>
        <dbReference type="RuleBase" id="RU000687"/>
    </source>
</evidence>
<keyword evidence="6" id="KW-0597">Phosphoprotein</keyword>
<comment type="caution">
    <text evidence="32">The sequence shown here is derived from an EMBL/GenBank/DDBJ whole genome shotgun (WGS) entry which is preliminary data.</text>
</comment>
<evidence type="ECO:0000259" key="31">
    <source>
        <dbReference type="Pfam" id="PF02932"/>
    </source>
</evidence>
<evidence type="ECO:0000256" key="3">
    <source>
        <dbReference type="ARBA" id="ARBA00022448"/>
    </source>
</evidence>
<feature type="transmembrane region" description="Helical" evidence="29">
    <location>
        <begin position="318"/>
        <end position="339"/>
    </location>
</feature>
<dbReference type="InterPro" id="IPR006029">
    <property type="entry name" value="Neurotrans-gated_channel_TM"/>
</dbReference>
<proteinExistence type="inferred from homology"/>
<evidence type="ECO:0000256" key="17">
    <source>
        <dbReference type="ARBA" id="ARBA00023214"/>
    </source>
</evidence>
<comment type="similarity">
    <text evidence="25">Belongs to the ligand-gated ion channel (TC 1.A.9) family. Glycine receptor (TC 1.A.9.3) subfamily. GLRB sub-subfamily.</text>
</comment>
<evidence type="ECO:0000256" key="24">
    <source>
        <dbReference type="ARBA" id="ARBA00055821"/>
    </source>
</evidence>
<evidence type="ECO:0000256" key="7">
    <source>
        <dbReference type="ARBA" id="ARBA00022692"/>
    </source>
</evidence>
<dbReference type="FunFam" id="2.70.170.10:FF:000014">
    <property type="entry name" value="Glycine receptor subunit beta"/>
    <property type="match status" value="1"/>
</dbReference>
<evidence type="ECO:0000256" key="26">
    <source>
        <dbReference type="ARBA" id="ARBA00064974"/>
    </source>
</evidence>
<dbReference type="PANTHER" id="PTHR18945">
    <property type="entry name" value="NEUROTRANSMITTER GATED ION CHANNEL"/>
    <property type="match status" value="1"/>
</dbReference>
<dbReference type="PROSITE" id="PS00236">
    <property type="entry name" value="NEUROTR_ION_CHANNEL"/>
    <property type="match status" value="1"/>
</dbReference>
<keyword evidence="9 29" id="KW-1133">Transmembrane helix</keyword>
<keyword evidence="7 29" id="KW-0812">Transmembrane</keyword>
<evidence type="ECO:0000256" key="28">
    <source>
        <dbReference type="ARBA" id="ARBA00077540"/>
    </source>
</evidence>
<dbReference type="SUPFAM" id="SSF90112">
    <property type="entry name" value="Neurotransmitter-gated ion-channel transmembrane pore"/>
    <property type="match status" value="1"/>
</dbReference>
<dbReference type="InterPro" id="IPR038050">
    <property type="entry name" value="Neuro_actylchol_rec"/>
</dbReference>
<dbReference type="NCBIfam" id="TIGR00860">
    <property type="entry name" value="LIC"/>
    <property type="match status" value="1"/>
</dbReference>
<keyword evidence="15" id="KW-0869">Chloride channel</keyword>
<evidence type="ECO:0000256" key="5">
    <source>
        <dbReference type="ARBA" id="ARBA00022490"/>
    </source>
</evidence>
<reference evidence="32" key="1">
    <citation type="submission" date="2023-08" db="EMBL/GenBank/DDBJ databases">
        <title>Pelteobagrus vachellii genome.</title>
        <authorList>
            <person name="Liu H."/>
        </authorList>
    </citation>
    <scope>NUCLEOTIDE SEQUENCE</scope>
    <source>
        <strain evidence="32">PRFRI_2022a</strain>
        <tissue evidence="32">Muscle</tissue>
    </source>
</reference>
<dbReference type="InterPro" id="IPR047029">
    <property type="entry name" value="GlyR_beta_TM"/>
</dbReference>
<keyword evidence="4" id="KW-1003">Cell membrane</keyword>
<dbReference type="EMBL" id="JAVHJS010000013">
    <property type="protein sequence ID" value="KAK2839127.1"/>
    <property type="molecule type" value="Genomic_DNA"/>
</dbReference>
<evidence type="ECO:0000256" key="8">
    <source>
        <dbReference type="ARBA" id="ARBA00022729"/>
    </source>
</evidence>
<comment type="function">
    <text evidence="24">Subunit of heteromeric glycine-gated chloride channels. Plays an important role in the down-regulation of neuronal excitability. Contributes to the generation of inhibitory postsynaptic currents.</text>
</comment>
<comment type="subcellular location">
    <subcellularLocation>
        <location evidence="1">Cell projection</location>
        <location evidence="1">Dendrite</location>
    </subcellularLocation>
    <subcellularLocation>
        <location evidence="2">Cytoplasm</location>
    </subcellularLocation>
    <subcellularLocation>
        <location evidence="23">Postsynaptic cell membrane</location>
        <topology evidence="23">Multi-pass membrane protein</topology>
    </subcellularLocation>
</comment>
<keyword evidence="19" id="KW-0966">Cell projection</keyword>
<evidence type="ECO:0000256" key="23">
    <source>
        <dbReference type="ARBA" id="ARBA00034104"/>
    </source>
</evidence>
<evidence type="ECO:0000256" key="6">
    <source>
        <dbReference type="ARBA" id="ARBA00022553"/>
    </source>
</evidence>
<name>A0AA88MLK6_TACVA</name>
<dbReference type="GO" id="GO:0016934">
    <property type="term" value="F:extracellularly glycine-gated chloride channel activity"/>
    <property type="evidence" value="ECO:0007669"/>
    <property type="project" value="InterPro"/>
</dbReference>
<evidence type="ECO:0000256" key="2">
    <source>
        <dbReference type="ARBA" id="ARBA00004496"/>
    </source>
</evidence>
<evidence type="ECO:0000256" key="13">
    <source>
        <dbReference type="ARBA" id="ARBA00023157"/>
    </source>
</evidence>
<evidence type="ECO:0000256" key="16">
    <source>
        <dbReference type="ARBA" id="ARBA00023180"/>
    </source>
</evidence>
<evidence type="ECO:0000313" key="32">
    <source>
        <dbReference type="EMBL" id="KAK2839127.1"/>
    </source>
</evidence>
<sequence length="485" mass="54679">MADREMCCRMKLLKLLLLLCIFALWIDGGFAKEKSAKKGKKKGKQVYCPSQLSSEDLARVPANSTSNILNRLLISYDPRIRPNFKGVPVEDRVNIFINSFGSIQETTMDYHFKSESLTVDPKMFKCLWKPDLFFANEKSANFHDVTQENILLFIFRNGDVLISMRLSVTLSCPLDLTLFPMDTQRCKMQLESFGYTTDDLQFMWQSGDPVQMDEIALPQFDIRQEDIEYGNCTKYYTGTGYYTCVEVIFTLRRQVGFYMMGVYAPTLLIVVLSWLSFWINPDASAARVPLGILSVLSLSSECTSLASELPKVSYVKAIDIWLIACLLFGFASLVEYAVVQVMLNSPKQLEAEKAKIASREKAESRVAAKMNNLNGAGGTPLHISTLQVTETRCKKVCTSKSDLRSSDFSIVGSLPRDFELSNFDCYGKPIDVGKAAGKTQAKNNKKPPPAKPVIPSAAKRIDLYSRAIFPFTFLFFNIIYWSVYL</sequence>
<dbReference type="InterPro" id="IPR008060">
    <property type="entry name" value="Glycine_rcpt_B"/>
</dbReference>
<dbReference type="AlphaFoldDB" id="A0AA88MLK6"/>
<dbReference type="Proteomes" id="UP001187315">
    <property type="component" value="Unassembled WGS sequence"/>
</dbReference>
<organism evidence="32 33">
    <name type="scientific">Tachysurus vachellii</name>
    <name type="common">Darkbarbel catfish</name>
    <name type="synonym">Pelteobagrus vachellii</name>
    <dbReference type="NCBI Taxonomy" id="175792"/>
    <lineage>
        <taxon>Eukaryota</taxon>
        <taxon>Metazoa</taxon>
        <taxon>Chordata</taxon>
        <taxon>Craniata</taxon>
        <taxon>Vertebrata</taxon>
        <taxon>Euteleostomi</taxon>
        <taxon>Actinopterygii</taxon>
        <taxon>Neopterygii</taxon>
        <taxon>Teleostei</taxon>
        <taxon>Ostariophysi</taxon>
        <taxon>Siluriformes</taxon>
        <taxon>Bagridae</taxon>
        <taxon>Tachysurus</taxon>
    </lineage>
</organism>
<feature type="transmembrane region" description="Helical" evidence="29">
    <location>
        <begin position="463"/>
        <end position="483"/>
    </location>
</feature>